<dbReference type="HAMAP" id="MF_00101">
    <property type="entry name" value="AcpS"/>
    <property type="match status" value="1"/>
</dbReference>
<evidence type="ECO:0000313" key="11">
    <source>
        <dbReference type="Proteomes" id="UP000231896"/>
    </source>
</evidence>
<keyword evidence="8" id="KW-0963">Cytoplasm</keyword>
<evidence type="ECO:0000256" key="1">
    <source>
        <dbReference type="ARBA" id="ARBA00022516"/>
    </source>
</evidence>
<dbReference type="InterPro" id="IPR008278">
    <property type="entry name" value="4-PPantetheinyl_Trfase_dom"/>
</dbReference>
<evidence type="ECO:0000256" key="5">
    <source>
        <dbReference type="ARBA" id="ARBA00022842"/>
    </source>
</evidence>
<proteinExistence type="inferred from homology"/>
<dbReference type="STRING" id="1408435.GCA_000685885_00510"/>
<dbReference type="Gene3D" id="3.90.470.20">
    <property type="entry name" value="4'-phosphopantetheinyl transferase domain"/>
    <property type="match status" value="1"/>
</dbReference>
<dbReference type="Proteomes" id="UP000231896">
    <property type="component" value="Chromosome"/>
</dbReference>
<keyword evidence="3 8" id="KW-0479">Metal-binding</keyword>
<dbReference type="Pfam" id="PF01648">
    <property type="entry name" value="ACPS"/>
    <property type="match status" value="1"/>
</dbReference>
<dbReference type="EC" id="2.7.8.7" evidence="8"/>
<keyword evidence="7 8" id="KW-0275">Fatty acid biosynthesis</keyword>
<evidence type="ECO:0000256" key="3">
    <source>
        <dbReference type="ARBA" id="ARBA00022723"/>
    </source>
</evidence>
<dbReference type="RefSeq" id="WP_028124098.1">
    <property type="nucleotide sequence ID" value="NZ_CP024964.1"/>
</dbReference>
<protein>
    <recommendedName>
        <fullName evidence="8">Holo-[acyl-carrier-protein] synthase</fullName>
        <shortName evidence="8">Holo-ACP synthase</shortName>
        <ecNumber evidence="8">2.7.8.7</ecNumber>
    </recommendedName>
    <alternativeName>
        <fullName evidence="8">4'-phosphopantetheinyl transferase AcpS</fullName>
    </alternativeName>
</protein>
<evidence type="ECO:0000256" key="7">
    <source>
        <dbReference type="ARBA" id="ARBA00023160"/>
    </source>
</evidence>
<accession>A0A2K8NW74</accession>
<name>A0A2K8NW74_9MOLU</name>
<comment type="cofactor">
    <cofactor evidence="8">
        <name>Mg(2+)</name>
        <dbReference type="ChEBI" id="CHEBI:18420"/>
    </cofactor>
</comment>
<evidence type="ECO:0000256" key="4">
    <source>
        <dbReference type="ARBA" id="ARBA00022832"/>
    </source>
</evidence>
<comment type="subcellular location">
    <subcellularLocation>
        <location evidence="8">Cytoplasm</location>
    </subcellularLocation>
</comment>
<evidence type="ECO:0000313" key="10">
    <source>
        <dbReference type="EMBL" id="ATZ18069.1"/>
    </source>
</evidence>
<feature type="domain" description="4'-phosphopantetheinyl transferase" evidence="9">
    <location>
        <begin position="5"/>
        <end position="104"/>
    </location>
</feature>
<dbReference type="EMBL" id="CP024964">
    <property type="protein sequence ID" value="ATZ18069.1"/>
    <property type="molecule type" value="Genomic_DNA"/>
</dbReference>
<dbReference type="InterPro" id="IPR002582">
    <property type="entry name" value="ACPS"/>
</dbReference>
<dbReference type="GO" id="GO:0006633">
    <property type="term" value="P:fatty acid biosynthetic process"/>
    <property type="evidence" value="ECO:0007669"/>
    <property type="project" value="UniProtKB-UniRule"/>
</dbReference>
<keyword evidence="5 8" id="KW-0460">Magnesium</keyword>
<dbReference type="AlphaFoldDB" id="A0A2K8NW74"/>
<gene>
    <name evidence="8 10" type="primary">acpS</name>
    <name evidence="10" type="ORF">EMELA_v1c05340</name>
</gene>
<comment type="catalytic activity">
    <reaction evidence="8">
        <text>apo-[ACP] + CoA = holo-[ACP] + adenosine 3',5'-bisphosphate + H(+)</text>
        <dbReference type="Rhea" id="RHEA:12068"/>
        <dbReference type="Rhea" id="RHEA-COMP:9685"/>
        <dbReference type="Rhea" id="RHEA-COMP:9690"/>
        <dbReference type="ChEBI" id="CHEBI:15378"/>
        <dbReference type="ChEBI" id="CHEBI:29999"/>
        <dbReference type="ChEBI" id="CHEBI:57287"/>
        <dbReference type="ChEBI" id="CHEBI:58343"/>
        <dbReference type="ChEBI" id="CHEBI:64479"/>
        <dbReference type="EC" id="2.7.8.7"/>
    </reaction>
</comment>
<reference evidence="10 11" key="1">
    <citation type="submission" date="2017-11" db="EMBL/GenBank/DDBJ databases">
        <title>Genome sequence of Entomoplasma melaleucae M1 (ATCC 49191).</title>
        <authorList>
            <person name="Lo W.-S."/>
            <person name="Gasparich G.E."/>
            <person name="Kuo C.-H."/>
        </authorList>
    </citation>
    <scope>NUCLEOTIDE SEQUENCE [LARGE SCALE GENOMIC DNA]</scope>
    <source>
        <strain evidence="10 11">M1</strain>
    </source>
</reference>
<comment type="similarity">
    <text evidence="8">Belongs to the P-Pant transferase superfamily. AcpS family.</text>
</comment>
<keyword evidence="6 8" id="KW-0443">Lipid metabolism</keyword>
<dbReference type="KEGG" id="eml:EMELA_v1c05340"/>
<organism evidence="10 11">
    <name type="scientific">Mesoplasma melaleucae</name>
    <dbReference type="NCBI Taxonomy" id="81459"/>
    <lineage>
        <taxon>Bacteria</taxon>
        <taxon>Bacillati</taxon>
        <taxon>Mycoplasmatota</taxon>
        <taxon>Mollicutes</taxon>
        <taxon>Entomoplasmatales</taxon>
        <taxon>Entomoplasmataceae</taxon>
        <taxon>Mesoplasma</taxon>
    </lineage>
</organism>
<keyword evidence="4 8" id="KW-0276">Fatty acid metabolism</keyword>
<dbReference type="GO" id="GO:0008897">
    <property type="term" value="F:holo-[acyl-carrier-protein] synthase activity"/>
    <property type="evidence" value="ECO:0007669"/>
    <property type="project" value="UniProtKB-UniRule"/>
</dbReference>
<evidence type="ECO:0000256" key="6">
    <source>
        <dbReference type="ARBA" id="ARBA00023098"/>
    </source>
</evidence>
<keyword evidence="11" id="KW-1185">Reference proteome</keyword>
<dbReference type="NCBIfam" id="TIGR00556">
    <property type="entry name" value="pantethn_trn"/>
    <property type="match status" value="1"/>
</dbReference>
<evidence type="ECO:0000256" key="2">
    <source>
        <dbReference type="ARBA" id="ARBA00022679"/>
    </source>
</evidence>
<keyword evidence="2 8" id="KW-0808">Transferase</keyword>
<keyword evidence="1 8" id="KW-0444">Lipid biosynthesis</keyword>
<dbReference type="InterPro" id="IPR004568">
    <property type="entry name" value="Ppantetheine-prot_Trfase_dom"/>
</dbReference>
<sequence length="111" mass="12709">MLEKIGIDIVENKRINLTEHFLNKVLTNNELEKYNQLNSKQAKIEFVAGRWAVKEAIIKTLSINEKIPMSSLDIGYNDQTPIILNKELKNILISISHEKKYAVGMAVKQND</sequence>
<dbReference type="OrthoDB" id="389495at2"/>
<comment type="function">
    <text evidence="8">Transfers the 4'-phosphopantetheine moiety from coenzyme A to a Ser of acyl-carrier-protein.</text>
</comment>
<evidence type="ECO:0000259" key="9">
    <source>
        <dbReference type="Pfam" id="PF01648"/>
    </source>
</evidence>
<dbReference type="SUPFAM" id="SSF56214">
    <property type="entry name" value="4'-phosphopantetheinyl transferase"/>
    <property type="match status" value="1"/>
</dbReference>
<dbReference type="InterPro" id="IPR037143">
    <property type="entry name" value="4-PPantetheinyl_Trfase_dom_sf"/>
</dbReference>
<evidence type="ECO:0000256" key="8">
    <source>
        <dbReference type="HAMAP-Rule" id="MF_00101"/>
    </source>
</evidence>
<dbReference type="GO" id="GO:0000287">
    <property type="term" value="F:magnesium ion binding"/>
    <property type="evidence" value="ECO:0007669"/>
    <property type="project" value="UniProtKB-UniRule"/>
</dbReference>
<dbReference type="GO" id="GO:0005737">
    <property type="term" value="C:cytoplasm"/>
    <property type="evidence" value="ECO:0007669"/>
    <property type="project" value="UniProtKB-SubCell"/>
</dbReference>
<feature type="binding site" evidence="8">
    <location>
        <position position="8"/>
    </location>
    <ligand>
        <name>Mg(2+)</name>
        <dbReference type="ChEBI" id="CHEBI:18420"/>
    </ligand>
</feature>
<feature type="binding site" evidence="8">
    <location>
        <position position="55"/>
    </location>
    <ligand>
        <name>Mg(2+)</name>
        <dbReference type="ChEBI" id="CHEBI:18420"/>
    </ligand>
</feature>